<dbReference type="Gene3D" id="3.30.110.30">
    <property type="entry name" value="C-terminal domain of ProRS"/>
    <property type="match status" value="1"/>
</dbReference>
<comment type="domain">
    <text evidence="11">Consists of three domains: the N-terminal catalytic domain, the anticodon-binding domain and the C-terminal extension.</text>
</comment>
<evidence type="ECO:0000256" key="2">
    <source>
        <dbReference type="ARBA" id="ARBA00011738"/>
    </source>
</evidence>
<name>A0A7V3ZVL0_UNCW3</name>
<dbReference type="InterPro" id="IPR004499">
    <property type="entry name" value="Pro-tRNA-ligase_IIa_arc-type"/>
</dbReference>
<gene>
    <name evidence="11" type="primary">proS</name>
    <name evidence="13" type="ORF">ENU74_05375</name>
</gene>
<evidence type="ECO:0000256" key="4">
    <source>
        <dbReference type="ARBA" id="ARBA00022598"/>
    </source>
</evidence>
<evidence type="ECO:0000256" key="5">
    <source>
        <dbReference type="ARBA" id="ARBA00022741"/>
    </source>
</evidence>
<comment type="subcellular location">
    <subcellularLocation>
        <location evidence="1 11">Cytoplasm</location>
    </subcellularLocation>
</comment>
<evidence type="ECO:0000256" key="7">
    <source>
        <dbReference type="ARBA" id="ARBA00022917"/>
    </source>
</evidence>
<dbReference type="GO" id="GO:0005737">
    <property type="term" value="C:cytoplasm"/>
    <property type="evidence" value="ECO:0007669"/>
    <property type="project" value="UniProtKB-SubCell"/>
</dbReference>
<keyword evidence="4 11" id="KW-0436">Ligase</keyword>
<dbReference type="SMART" id="SM00946">
    <property type="entry name" value="ProRS-C_1"/>
    <property type="match status" value="1"/>
</dbReference>
<evidence type="ECO:0000256" key="6">
    <source>
        <dbReference type="ARBA" id="ARBA00022840"/>
    </source>
</evidence>
<dbReference type="GO" id="GO:0004827">
    <property type="term" value="F:proline-tRNA ligase activity"/>
    <property type="evidence" value="ECO:0007669"/>
    <property type="project" value="UniProtKB-UniRule"/>
</dbReference>
<sequence>MKELIKKSENFSEWYTQVILKAELADYAPIRGCMVIRPYGYSIWENIQKGLDKRFKETGHQNAYFPLFIPESFLKKEAEHVKGFAPQVAWVTKGGEEELSERLAVRPTSEAIICSMYAKWVKSYRDLPILINQWCNIVRWEKTTRLFLRTTEFLWQEGHTLHQTFEEAEKEAKMILDLYIDFLKEELALPVIAGLKPPSERFAGALRTYTIEALMPDGQALQSGTTHNLGQNFAKAFAIKFLDKDNREKYPWGSSWGVSTRLIGALIMIHGDDNGLFLPPKIAPIQIVIIPILYGEDDQRIIERCENLSEELKKEFSVYFDARKEYTPGWKFNHWELKGVPLRIEIGKKEVEKDEVRIVTRDYEKKENIKINNLKEELKHILADIQKKLYLKAEKSLKERIFFYDDLEKMKKEIVEKKGIAKIFWCGKKECEEKIKEETNTTPRCIPLENKNKEKGKCIVCDKKTKIIIYYARAY</sequence>
<dbReference type="InterPro" id="IPR036621">
    <property type="entry name" value="Anticodon-bd_dom_sf"/>
</dbReference>
<evidence type="ECO:0000259" key="12">
    <source>
        <dbReference type="PROSITE" id="PS50862"/>
    </source>
</evidence>
<comment type="catalytic activity">
    <reaction evidence="9 11">
        <text>tRNA(Pro) + L-proline + ATP = L-prolyl-tRNA(Pro) + AMP + diphosphate</text>
        <dbReference type="Rhea" id="RHEA:14305"/>
        <dbReference type="Rhea" id="RHEA-COMP:9700"/>
        <dbReference type="Rhea" id="RHEA-COMP:9702"/>
        <dbReference type="ChEBI" id="CHEBI:30616"/>
        <dbReference type="ChEBI" id="CHEBI:33019"/>
        <dbReference type="ChEBI" id="CHEBI:60039"/>
        <dbReference type="ChEBI" id="CHEBI:78442"/>
        <dbReference type="ChEBI" id="CHEBI:78532"/>
        <dbReference type="ChEBI" id="CHEBI:456215"/>
        <dbReference type="EC" id="6.1.1.15"/>
    </reaction>
</comment>
<comment type="subunit">
    <text evidence="2 11">Homodimer.</text>
</comment>
<dbReference type="CDD" id="cd00778">
    <property type="entry name" value="ProRS_core_arch_euk"/>
    <property type="match status" value="1"/>
</dbReference>
<dbReference type="Gene3D" id="3.30.930.10">
    <property type="entry name" value="Bira Bifunctional Protein, Domain 2"/>
    <property type="match status" value="1"/>
</dbReference>
<dbReference type="Pfam" id="PF09180">
    <property type="entry name" value="ProRS-C_1"/>
    <property type="match status" value="1"/>
</dbReference>
<dbReference type="InterPro" id="IPR017449">
    <property type="entry name" value="Pro-tRNA_synth_II"/>
</dbReference>
<comment type="function">
    <text evidence="11">Catalyzes the attachment of proline to tRNA(Pro) in a two-step reaction: proline is first activated by ATP to form Pro-AMP and then transferred to the acceptor end of tRNA(Pro).</text>
</comment>
<keyword evidence="3 11" id="KW-0963">Cytoplasm</keyword>
<evidence type="ECO:0000313" key="13">
    <source>
        <dbReference type="EMBL" id="HGK64001.1"/>
    </source>
</evidence>
<dbReference type="EC" id="6.1.1.15" evidence="11"/>
<dbReference type="Gene3D" id="3.40.50.800">
    <property type="entry name" value="Anticodon-binding domain"/>
    <property type="match status" value="1"/>
</dbReference>
<evidence type="ECO:0000256" key="11">
    <source>
        <dbReference type="HAMAP-Rule" id="MF_01571"/>
    </source>
</evidence>
<dbReference type="InterPro" id="IPR002314">
    <property type="entry name" value="aa-tRNA-synt_IIb"/>
</dbReference>
<dbReference type="SUPFAM" id="SSF52954">
    <property type="entry name" value="Class II aaRS ABD-related"/>
    <property type="match status" value="1"/>
</dbReference>
<dbReference type="InterPro" id="IPR006195">
    <property type="entry name" value="aa-tRNA-synth_II"/>
</dbReference>
<evidence type="ECO:0000256" key="8">
    <source>
        <dbReference type="ARBA" id="ARBA00023146"/>
    </source>
</evidence>
<dbReference type="EMBL" id="DTDR01000131">
    <property type="protein sequence ID" value="HGK64001.1"/>
    <property type="molecule type" value="Genomic_DNA"/>
</dbReference>
<dbReference type="Pfam" id="PF00587">
    <property type="entry name" value="tRNA-synt_2b"/>
    <property type="match status" value="1"/>
</dbReference>
<dbReference type="SUPFAM" id="SSF55681">
    <property type="entry name" value="Class II aaRS and biotin synthetases"/>
    <property type="match status" value="1"/>
</dbReference>
<dbReference type="HAMAP" id="MF_01571">
    <property type="entry name" value="Pro_tRNA_synth_type3"/>
    <property type="match status" value="1"/>
</dbReference>
<dbReference type="InterPro" id="IPR045864">
    <property type="entry name" value="aa-tRNA-synth_II/BPL/LPL"/>
</dbReference>
<keyword evidence="7 11" id="KW-0648">Protein biosynthesis</keyword>
<dbReference type="GO" id="GO:0017101">
    <property type="term" value="C:aminoacyl-tRNA synthetase multienzyme complex"/>
    <property type="evidence" value="ECO:0007669"/>
    <property type="project" value="TreeGrafter"/>
</dbReference>
<accession>A0A7V3ZVL0</accession>
<feature type="domain" description="Aminoacyl-transfer RNA synthetases class-II family profile" evidence="12">
    <location>
        <begin position="31"/>
        <end position="279"/>
    </location>
</feature>
<dbReference type="GO" id="GO:0006433">
    <property type="term" value="P:prolyl-tRNA aminoacylation"/>
    <property type="evidence" value="ECO:0007669"/>
    <property type="project" value="UniProtKB-UniRule"/>
</dbReference>
<dbReference type="Pfam" id="PF03129">
    <property type="entry name" value="HGTP_anticodon"/>
    <property type="match status" value="1"/>
</dbReference>
<dbReference type="FunFam" id="3.40.50.800:FF:000005">
    <property type="entry name" value="bifunctional glutamate/proline--tRNA ligase"/>
    <property type="match status" value="1"/>
</dbReference>
<dbReference type="InterPro" id="IPR002316">
    <property type="entry name" value="Pro-tRNA-ligase_IIa"/>
</dbReference>
<keyword evidence="6 11" id="KW-0067">ATP-binding</keyword>
<evidence type="ECO:0000256" key="10">
    <source>
        <dbReference type="ARBA" id="ARBA00060806"/>
    </source>
</evidence>
<dbReference type="InterPro" id="IPR033721">
    <property type="entry name" value="ProRS_core_arch_euk"/>
</dbReference>
<evidence type="ECO:0000256" key="9">
    <source>
        <dbReference type="ARBA" id="ARBA00047671"/>
    </source>
</evidence>
<keyword evidence="8 11" id="KW-0030">Aminoacyl-tRNA synthetase</keyword>
<organism evidence="13">
    <name type="scientific">candidate division WOR-3 bacterium</name>
    <dbReference type="NCBI Taxonomy" id="2052148"/>
    <lineage>
        <taxon>Bacteria</taxon>
        <taxon>Bacteria division WOR-3</taxon>
    </lineage>
</organism>
<keyword evidence="5 11" id="KW-0547">Nucleotide-binding</keyword>
<dbReference type="PROSITE" id="PS50862">
    <property type="entry name" value="AA_TRNA_LIGASE_II"/>
    <property type="match status" value="1"/>
</dbReference>
<evidence type="ECO:0000256" key="3">
    <source>
        <dbReference type="ARBA" id="ARBA00022490"/>
    </source>
</evidence>
<comment type="similarity">
    <text evidence="10 11">Belongs to the class-II aminoacyl-tRNA synthetase family. ProS type 3 subfamily.</text>
</comment>
<evidence type="ECO:0000256" key="1">
    <source>
        <dbReference type="ARBA" id="ARBA00004496"/>
    </source>
</evidence>
<dbReference type="GO" id="GO:0005524">
    <property type="term" value="F:ATP binding"/>
    <property type="evidence" value="ECO:0007669"/>
    <property type="project" value="UniProtKB-UniRule"/>
</dbReference>
<dbReference type="AlphaFoldDB" id="A0A7V3ZVL0"/>
<dbReference type="NCBIfam" id="TIGR00408">
    <property type="entry name" value="proS_fam_I"/>
    <property type="match status" value="1"/>
</dbReference>
<dbReference type="SUPFAM" id="SSF64586">
    <property type="entry name" value="C-terminal domain of ProRS"/>
    <property type="match status" value="1"/>
</dbReference>
<dbReference type="PANTHER" id="PTHR43382:SF2">
    <property type="entry name" value="BIFUNCTIONAL GLUTAMATE_PROLINE--TRNA LIGASE"/>
    <property type="match status" value="1"/>
</dbReference>
<dbReference type="PRINTS" id="PR01046">
    <property type="entry name" value="TRNASYNTHPRO"/>
</dbReference>
<dbReference type="FunFam" id="3.30.930.10:FF:000023">
    <property type="entry name" value="Proline--tRNA ligase"/>
    <property type="match status" value="1"/>
</dbReference>
<dbReference type="InterPro" id="IPR016061">
    <property type="entry name" value="Pro-tRNA_ligase_II_C"/>
</dbReference>
<protein>
    <recommendedName>
        <fullName evidence="11">Proline--tRNA ligase</fullName>
        <ecNumber evidence="11">6.1.1.15</ecNumber>
    </recommendedName>
    <alternativeName>
        <fullName evidence="11">Prolyl-tRNA synthetase</fullName>
        <shortName evidence="11">ProRS</shortName>
    </alternativeName>
</protein>
<reference evidence="13" key="1">
    <citation type="journal article" date="2020" name="mSystems">
        <title>Genome- and Community-Level Interaction Insights into Carbon Utilization and Element Cycling Functions of Hydrothermarchaeota in Hydrothermal Sediment.</title>
        <authorList>
            <person name="Zhou Z."/>
            <person name="Liu Y."/>
            <person name="Xu W."/>
            <person name="Pan J."/>
            <person name="Luo Z.H."/>
            <person name="Li M."/>
        </authorList>
    </citation>
    <scope>NUCLEOTIDE SEQUENCE [LARGE SCALE GENOMIC DNA]</scope>
    <source>
        <strain evidence="13">SpSt-697</strain>
    </source>
</reference>
<proteinExistence type="inferred from homology"/>
<dbReference type="InterPro" id="IPR004154">
    <property type="entry name" value="Anticodon-bd"/>
</dbReference>
<dbReference type="PANTHER" id="PTHR43382">
    <property type="entry name" value="PROLYL-TRNA SYNTHETASE"/>
    <property type="match status" value="1"/>
</dbReference>
<comment type="caution">
    <text evidence="13">The sequence shown here is derived from an EMBL/GenBank/DDBJ whole genome shotgun (WGS) entry which is preliminary data.</text>
</comment>